<name>A0A284RUG7_ARMOS</name>
<dbReference type="EMBL" id="FUEG01000017">
    <property type="protein sequence ID" value="SJL12418.1"/>
    <property type="molecule type" value="Genomic_DNA"/>
</dbReference>
<dbReference type="InterPro" id="IPR005501">
    <property type="entry name" value="LamB/YcsF/PxpA-like"/>
</dbReference>
<organism evidence="1 2">
    <name type="scientific">Armillaria ostoyae</name>
    <name type="common">Armillaria root rot fungus</name>
    <dbReference type="NCBI Taxonomy" id="47428"/>
    <lineage>
        <taxon>Eukaryota</taxon>
        <taxon>Fungi</taxon>
        <taxon>Dikarya</taxon>
        <taxon>Basidiomycota</taxon>
        <taxon>Agaricomycotina</taxon>
        <taxon>Agaricomycetes</taxon>
        <taxon>Agaricomycetidae</taxon>
        <taxon>Agaricales</taxon>
        <taxon>Marasmiineae</taxon>
        <taxon>Physalacriaceae</taxon>
        <taxon>Armillaria</taxon>
    </lineage>
</organism>
<dbReference type="OMA" id="PFIDCAN"/>
<protein>
    <submittedName>
        <fullName evidence="1">Related to Lactam utilization protein lamB</fullName>
    </submittedName>
</protein>
<dbReference type="STRING" id="47428.A0A284RUG7"/>
<accession>A0A284RUG7</accession>
<dbReference type="NCBIfam" id="NF003814">
    <property type="entry name" value="PRK05406.1-3"/>
    <property type="match status" value="1"/>
</dbReference>
<dbReference type="Proteomes" id="UP000219338">
    <property type="component" value="Unassembled WGS sequence"/>
</dbReference>
<dbReference type="Gene3D" id="3.20.20.370">
    <property type="entry name" value="Glycoside hydrolase/deacetylase"/>
    <property type="match status" value="1"/>
</dbReference>
<dbReference type="AlphaFoldDB" id="A0A284RUG7"/>
<dbReference type="OrthoDB" id="5295431at2759"/>
<dbReference type="SUPFAM" id="SSF88713">
    <property type="entry name" value="Glycoside hydrolase/deacetylase"/>
    <property type="match status" value="1"/>
</dbReference>
<reference evidence="2" key="1">
    <citation type="journal article" date="2017" name="Nat. Ecol. Evol.">
        <title>Genome expansion and lineage-specific genetic innovations in the forest pathogenic fungi Armillaria.</title>
        <authorList>
            <person name="Sipos G."/>
            <person name="Prasanna A.N."/>
            <person name="Walter M.C."/>
            <person name="O'Connor E."/>
            <person name="Balint B."/>
            <person name="Krizsan K."/>
            <person name="Kiss B."/>
            <person name="Hess J."/>
            <person name="Varga T."/>
            <person name="Slot J."/>
            <person name="Riley R."/>
            <person name="Boka B."/>
            <person name="Rigling D."/>
            <person name="Barry K."/>
            <person name="Lee J."/>
            <person name="Mihaltcheva S."/>
            <person name="LaButti K."/>
            <person name="Lipzen A."/>
            <person name="Waldron R."/>
            <person name="Moloney N.M."/>
            <person name="Sperisen C."/>
            <person name="Kredics L."/>
            <person name="Vagvoelgyi C."/>
            <person name="Patrignani A."/>
            <person name="Fitzpatrick D."/>
            <person name="Nagy I."/>
            <person name="Doyle S."/>
            <person name="Anderson J.B."/>
            <person name="Grigoriev I.V."/>
            <person name="Gueldener U."/>
            <person name="Muensterkoetter M."/>
            <person name="Nagy L.G."/>
        </authorList>
    </citation>
    <scope>NUCLEOTIDE SEQUENCE [LARGE SCALE GENOMIC DNA]</scope>
    <source>
        <strain evidence="2">C18/9</strain>
    </source>
</reference>
<gene>
    <name evidence="1" type="ORF">ARMOST_15845</name>
</gene>
<proteinExistence type="predicted"/>
<evidence type="ECO:0000313" key="1">
    <source>
        <dbReference type="EMBL" id="SJL12418.1"/>
    </source>
</evidence>
<dbReference type="PANTHER" id="PTHR30292">
    <property type="entry name" value="UNCHARACTERIZED PROTEIN YBGL-RELATED"/>
    <property type="match status" value="1"/>
</dbReference>
<dbReference type="PANTHER" id="PTHR30292:SF0">
    <property type="entry name" value="5-OXOPROLINASE SUBUNIT A"/>
    <property type="match status" value="1"/>
</dbReference>
<dbReference type="Pfam" id="PF03746">
    <property type="entry name" value="LamB_YcsF"/>
    <property type="match status" value="1"/>
</dbReference>
<sequence>MKISINCDMGEAFGRWKLGPDEELMPLIDYANVACGFHAGDPSIMLRTIRLAKKYGVKVGAHPGLDDIKGFGRREIDVKPEELYAQILYQVGACKAILEAEGMSLHHVKVHGKLYFMMTKSEAVADAVVRAIASFKVPMFGLSGTLHETSANKYGVPFHPETFVDIDYSLEGQLQPVDFDNLVSPEMIKKRIQSLAETGCGIDSTGAPLPFLFAKQPKGGLSHIPEEAYTICLHGDMPSAVENMKYAREGINTAGVNL</sequence>
<keyword evidence="2" id="KW-1185">Reference proteome</keyword>
<dbReference type="InterPro" id="IPR011330">
    <property type="entry name" value="Glyco_hydro/deAcase_b/a-brl"/>
</dbReference>
<evidence type="ECO:0000313" key="2">
    <source>
        <dbReference type="Proteomes" id="UP000219338"/>
    </source>
</evidence>
<dbReference type="GO" id="GO:0005975">
    <property type="term" value="P:carbohydrate metabolic process"/>
    <property type="evidence" value="ECO:0007669"/>
    <property type="project" value="InterPro"/>
</dbReference>